<dbReference type="EMBL" id="DSOV01000051">
    <property type="protein sequence ID" value="HEN43013.1"/>
    <property type="molecule type" value="Genomic_DNA"/>
</dbReference>
<accession>A0A831U2J2</accession>
<reference evidence="1" key="1">
    <citation type="journal article" date="2020" name="mSystems">
        <title>Genome- and Community-Level Interaction Insights into Carbon Utilization and Element Cycling Functions of Hydrothermarchaeota in Hydrothermal Sediment.</title>
        <authorList>
            <person name="Zhou Z."/>
            <person name="Liu Y."/>
            <person name="Xu W."/>
            <person name="Pan J."/>
            <person name="Luo Z.H."/>
            <person name="Li M."/>
        </authorList>
    </citation>
    <scope>NUCLEOTIDE SEQUENCE [LARGE SCALE GENOMIC DNA]</scope>
    <source>
        <strain evidence="1">SpSt-349</strain>
    </source>
</reference>
<name>A0A831U2J2_GEOME</name>
<dbReference type="Gene3D" id="1.25.40.10">
    <property type="entry name" value="Tetratricopeptide repeat domain"/>
    <property type="match status" value="1"/>
</dbReference>
<protein>
    <recommendedName>
        <fullName evidence="2">TPR domain protein</fullName>
    </recommendedName>
</protein>
<dbReference type="SUPFAM" id="SSF48452">
    <property type="entry name" value="TPR-like"/>
    <property type="match status" value="1"/>
</dbReference>
<gene>
    <name evidence="1" type="ORF">ENQ87_11720</name>
</gene>
<proteinExistence type="predicted"/>
<evidence type="ECO:0008006" key="2">
    <source>
        <dbReference type="Google" id="ProtNLM"/>
    </source>
</evidence>
<sequence>MRKNVLILMAAVFAYVLLIQPFVSSMGAKPFAVKLGVIPRAEAIKIGAADHKQSVAAYLVFKVMVYFGTLVEKAENKVEIPPDYPAMSRILHSSVKLDPYNMDAYYFAQAILVWDVKQIKLANDLLEYGMKYRTWDFYLPFFAGFNNAYFLKDYERAAQYYKRAGELTGDELHVNLAGRYMYEAGRTDLAIAYLSAMVKSAKNDAIRKSFNKRLEALKEVRRIQQAKQEYFNKTGKLPASVEELVEKAFISPLPRDPYGGTFYFDDKGEVRSTSNFASKSAAN</sequence>
<dbReference type="AlphaFoldDB" id="A0A831U2J2"/>
<evidence type="ECO:0000313" key="1">
    <source>
        <dbReference type="EMBL" id="HEN43013.1"/>
    </source>
</evidence>
<dbReference type="InterPro" id="IPR011990">
    <property type="entry name" value="TPR-like_helical_dom_sf"/>
</dbReference>
<dbReference type="InterPro" id="IPR045584">
    <property type="entry name" value="Pilin-like"/>
</dbReference>
<organism evidence="1">
    <name type="scientific">Geobacter metallireducens</name>
    <dbReference type="NCBI Taxonomy" id="28232"/>
    <lineage>
        <taxon>Bacteria</taxon>
        <taxon>Pseudomonadati</taxon>
        <taxon>Thermodesulfobacteriota</taxon>
        <taxon>Desulfuromonadia</taxon>
        <taxon>Geobacterales</taxon>
        <taxon>Geobacteraceae</taxon>
        <taxon>Geobacter</taxon>
    </lineage>
</organism>
<comment type="caution">
    <text evidence="1">The sequence shown here is derived from an EMBL/GenBank/DDBJ whole genome shotgun (WGS) entry which is preliminary data.</text>
</comment>
<dbReference type="SUPFAM" id="SSF54523">
    <property type="entry name" value="Pili subunits"/>
    <property type="match status" value="1"/>
</dbReference>